<evidence type="ECO:0000256" key="3">
    <source>
        <dbReference type="SAM" id="Phobius"/>
    </source>
</evidence>
<keyword evidence="3" id="KW-0472">Membrane</keyword>
<dbReference type="PANTHER" id="PTHR31019:SF1">
    <property type="entry name" value="SMALL INTEGRAL MEMBRANE PROTEIN 14"/>
    <property type="match status" value="1"/>
</dbReference>
<dbReference type="Pfam" id="PF11027">
    <property type="entry name" value="DUF2615"/>
    <property type="match status" value="1"/>
</dbReference>
<dbReference type="EMBL" id="HAAD01001662">
    <property type="protein sequence ID" value="CDG67894.1"/>
    <property type="molecule type" value="mRNA"/>
</dbReference>
<dbReference type="GO" id="GO:0005783">
    <property type="term" value="C:endoplasmic reticulum"/>
    <property type="evidence" value="ECO:0007669"/>
    <property type="project" value="TreeGrafter"/>
</dbReference>
<dbReference type="OMA" id="ACTDTEC"/>
<reference evidence="4" key="1">
    <citation type="journal article" date="2013" name="Genome Biol. Evol.">
        <title>Punctuated emergences of genetic and phenotypic innovations in eumetazoan, bilaterian, euteleostome, and hominidae ancestors.</title>
        <authorList>
            <person name="Wenger Y."/>
            <person name="Galliot B."/>
        </authorList>
    </citation>
    <scope>NUCLEOTIDE SEQUENCE</scope>
    <source>
        <tissue evidence="4">Whole animals</tissue>
    </source>
</reference>
<feature type="region of interest" description="Disordered" evidence="2">
    <location>
        <begin position="80"/>
        <end position="101"/>
    </location>
</feature>
<protein>
    <recommendedName>
        <fullName evidence="1">Small integral membrane protein 14</fullName>
    </recommendedName>
</protein>
<dbReference type="PANTHER" id="PTHR31019">
    <property type="entry name" value="SMALL INTEGRAL MEMBRANE PROTEIN 14"/>
    <property type="match status" value="1"/>
</dbReference>
<organism evidence="4">
    <name type="scientific">Hydra vulgaris</name>
    <name type="common">Hydra</name>
    <name type="synonym">Hydra attenuata</name>
    <dbReference type="NCBI Taxonomy" id="6087"/>
    <lineage>
        <taxon>Eukaryota</taxon>
        <taxon>Metazoa</taxon>
        <taxon>Cnidaria</taxon>
        <taxon>Hydrozoa</taxon>
        <taxon>Hydroidolina</taxon>
        <taxon>Anthoathecata</taxon>
        <taxon>Aplanulata</taxon>
        <taxon>Hydridae</taxon>
        <taxon>Hydra</taxon>
    </lineage>
</organism>
<name>T2M6Z2_HYDVU</name>
<evidence type="ECO:0000256" key="2">
    <source>
        <dbReference type="SAM" id="MobiDB-lite"/>
    </source>
</evidence>
<dbReference type="AlphaFoldDB" id="T2M6Z2"/>
<sequence length="101" mass="11045">MSEPPSFDPCECIFSPAAAMQRLISLLRNSQSYCTDEQCFGTPPGPGSNADTGVHLMLMAIGWVILALVLYLLRPQSLRDAPEKPERLNDDNGNQPPPSIM</sequence>
<dbReference type="InterPro" id="IPR020309">
    <property type="entry name" value="Smim-14"/>
</dbReference>
<accession>T2M6Z2</accession>
<proteinExistence type="evidence at transcript level"/>
<evidence type="ECO:0000313" key="4">
    <source>
        <dbReference type="EMBL" id="CDG67894.1"/>
    </source>
</evidence>
<dbReference type="OrthoDB" id="10054061at2759"/>
<evidence type="ECO:0000256" key="1">
    <source>
        <dbReference type="ARBA" id="ARBA00017902"/>
    </source>
</evidence>
<feature type="compositionally biased region" description="Basic and acidic residues" evidence="2">
    <location>
        <begin position="80"/>
        <end position="90"/>
    </location>
</feature>
<gene>
    <name evidence="4" type="primary">C4orf34</name>
</gene>
<feature type="transmembrane region" description="Helical" evidence="3">
    <location>
        <begin position="53"/>
        <end position="73"/>
    </location>
</feature>
<keyword evidence="3" id="KW-1133">Transmembrane helix</keyword>
<keyword evidence="3" id="KW-0812">Transmembrane</keyword>
<dbReference type="KEGG" id="hmg:100210573"/>